<feature type="compositionally biased region" description="Acidic residues" evidence="2">
    <location>
        <begin position="62"/>
        <end position="75"/>
    </location>
</feature>
<accession>A0A6L2J0V3</accession>
<comment type="caution">
    <text evidence="4">The sequence shown here is derived from an EMBL/GenBank/DDBJ whole genome shotgun (WGS) entry which is preliminary data.</text>
</comment>
<keyword evidence="1" id="KW-0863">Zinc-finger</keyword>
<dbReference type="AlphaFoldDB" id="A0A6L2J0V3"/>
<dbReference type="SMART" id="SM00343">
    <property type="entry name" value="ZnF_C2HC"/>
    <property type="match status" value="1"/>
</dbReference>
<sequence length="590" mass="66707">MEEDSIDYLNEPEDDDEDPKEDPEEDHTDYPADGEDGDHEPSNDDDDDDDTNDKDKEPTEDKDYDEEEEAFETDESAPMPRSPQTKVSFSQTHLRKTRKTIRLEPPMSASMKARITEHTATPTPPPPGHHGERISVRPQTPMMASTQARIGAFIAGSPPFPLPPTSLAYDQGPLGHRAAIIRMKDDIPKEDMPPRRRFISTAPLPGCDVVESYVAAVRPLKGQCDFINTVEVGQGLIRSPVYDAWTIVRAANRAENVGYVRSLQASKHRMMAFTEEVNLKVSYQAHVRRQEKLHEVRHAYLSFEARNRALLARLETLETHLSIMKWQCQSAKDLVVRQMMRIHVLEELKALLACLNALKRWNKYSTLVVVPLIIKDSQEEADEQILSKRPKTLDDAIELANDLMDQKLRTYAERWNENKRKADDSSRNNQQQPPHKKQNVARAYTVGPSEKKAYTGNLPMCTKCNYHHIRQCAPKCGNYKRYGYTTSNCRVKTNNSNSNQNAGACYECGNTRHIKKNCPKLKNHGNGNEDGIAQGRGYALGGRDASSNSNVIMGTYLLNNRYASILFDTGVDWIFVSTTFSALIDIPPLH</sequence>
<gene>
    <name evidence="4" type="ORF">Tci_002597</name>
</gene>
<evidence type="ECO:0000313" key="4">
    <source>
        <dbReference type="EMBL" id="GEU30619.1"/>
    </source>
</evidence>
<feature type="region of interest" description="Disordered" evidence="2">
    <location>
        <begin position="1"/>
        <end position="99"/>
    </location>
</feature>
<dbReference type="EMBL" id="BKCJ010000172">
    <property type="protein sequence ID" value="GEU30619.1"/>
    <property type="molecule type" value="Genomic_DNA"/>
</dbReference>
<proteinExistence type="predicted"/>
<keyword evidence="1" id="KW-0862">Zinc</keyword>
<evidence type="ECO:0000256" key="2">
    <source>
        <dbReference type="SAM" id="MobiDB-lite"/>
    </source>
</evidence>
<dbReference type="Pfam" id="PF08284">
    <property type="entry name" value="RVP_2"/>
    <property type="match status" value="1"/>
</dbReference>
<evidence type="ECO:0000256" key="1">
    <source>
        <dbReference type="PROSITE-ProRule" id="PRU00047"/>
    </source>
</evidence>
<keyword evidence="1" id="KW-0479">Metal-binding</keyword>
<dbReference type="GO" id="GO:0008270">
    <property type="term" value="F:zinc ion binding"/>
    <property type="evidence" value="ECO:0007669"/>
    <property type="project" value="UniProtKB-KW"/>
</dbReference>
<dbReference type="InterPro" id="IPR001878">
    <property type="entry name" value="Znf_CCHC"/>
</dbReference>
<dbReference type="PROSITE" id="PS50158">
    <property type="entry name" value="ZF_CCHC"/>
    <property type="match status" value="1"/>
</dbReference>
<dbReference type="GO" id="GO:0003676">
    <property type="term" value="F:nucleic acid binding"/>
    <property type="evidence" value="ECO:0007669"/>
    <property type="project" value="InterPro"/>
</dbReference>
<feature type="domain" description="CCHC-type" evidence="3">
    <location>
        <begin position="505"/>
        <end position="520"/>
    </location>
</feature>
<organism evidence="4">
    <name type="scientific">Tanacetum cinerariifolium</name>
    <name type="common">Dalmatian daisy</name>
    <name type="synonym">Chrysanthemum cinerariifolium</name>
    <dbReference type="NCBI Taxonomy" id="118510"/>
    <lineage>
        <taxon>Eukaryota</taxon>
        <taxon>Viridiplantae</taxon>
        <taxon>Streptophyta</taxon>
        <taxon>Embryophyta</taxon>
        <taxon>Tracheophyta</taxon>
        <taxon>Spermatophyta</taxon>
        <taxon>Magnoliopsida</taxon>
        <taxon>eudicotyledons</taxon>
        <taxon>Gunneridae</taxon>
        <taxon>Pentapetalae</taxon>
        <taxon>asterids</taxon>
        <taxon>campanulids</taxon>
        <taxon>Asterales</taxon>
        <taxon>Asteraceae</taxon>
        <taxon>Asteroideae</taxon>
        <taxon>Anthemideae</taxon>
        <taxon>Anthemidinae</taxon>
        <taxon>Tanacetum</taxon>
    </lineage>
</organism>
<name>A0A6L2J0V3_TANCI</name>
<feature type="compositionally biased region" description="Basic and acidic residues" evidence="2">
    <location>
        <begin position="417"/>
        <end position="426"/>
    </location>
</feature>
<feature type="compositionally biased region" description="Polar residues" evidence="2">
    <location>
        <begin position="82"/>
        <end position="92"/>
    </location>
</feature>
<feature type="region of interest" description="Disordered" evidence="2">
    <location>
        <begin position="417"/>
        <end position="447"/>
    </location>
</feature>
<feature type="compositionally biased region" description="Acidic residues" evidence="2">
    <location>
        <begin position="1"/>
        <end position="52"/>
    </location>
</feature>
<protein>
    <recommendedName>
        <fullName evidence="3">CCHC-type domain-containing protein</fullName>
    </recommendedName>
</protein>
<reference evidence="4" key="1">
    <citation type="journal article" date="2019" name="Sci. Rep.">
        <title>Draft genome of Tanacetum cinerariifolium, the natural source of mosquito coil.</title>
        <authorList>
            <person name="Yamashiro T."/>
            <person name="Shiraishi A."/>
            <person name="Satake H."/>
            <person name="Nakayama K."/>
        </authorList>
    </citation>
    <scope>NUCLEOTIDE SEQUENCE</scope>
</reference>
<evidence type="ECO:0000259" key="3">
    <source>
        <dbReference type="PROSITE" id="PS50158"/>
    </source>
</evidence>